<dbReference type="AlphaFoldDB" id="A0A1V2IHH3"/>
<keyword evidence="9" id="KW-1185">Reference proteome</keyword>
<feature type="domain" description="ABC transporter" evidence="6">
    <location>
        <begin position="333"/>
        <end position="580"/>
    </location>
</feature>
<evidence type="ECO:0000313" key="8">
    <source>
        <dbReference type="EMBL" id="ONH32643.1"/>
    </source>
</evidence>
<evidence type="ECO:0000256" key="3">
    <source>
        <dbReference type="ARBA" id="ARBA00022989"/>
    </source>
</evidence>
<keyword evidence="2 5" id="KW-0812">Transmembrane</keyword>
<dbReference type="PANTHER" id="PTHR43394:SF1">
    <property type="entry name" value="ATP-BINDING CASSETTE SUB-FAMILY B MEMBER 10, MITOCHONDRIAL"/>
    <property type="match status" value="1"/>
</dbReference>
<feature type="transmembrane region" description="Helical" evidence="5">
    <location>
        <begin position="137"/>
        <end position="155"/>
    </location>
</feature>
<dbReference type="PROSITE" id="PS00211">
    <property type="entry name" value="ABC_TRANSPORTER_1"/>
    <property type="match status" value="1"/>
</dbReference>
<keyword evidence="8" id="KW-0067">ATP-binding</keyword>
<evidence type="ECO:0000256" key="2">
    <source>
        <dbReference type="ARBA" id="ARBA00022692"/>
    </source>
</evidence>
<dbReference type="Proteomes" id="UP000188929">
    <property type="component" value="Unassembled WGS sequence"/>
</dbReference>
<dbReference type="CDD" id="cd07346">
    <property type="entry name" value="ABC_6TM_exporters"/>
    <property type="match status" value="1"/>
</dbReference>
<dbReference type="Pfam" id="PF00664">
    <property type="entry name" value="ABC_membrane"/>
    <property type="match status" value="1"/>
</dbReference>
<accession>A0A1V2IHH3</accession>
<dbReference type="InterPro" id="IPR027417">
    <property type="entry name" value="P-loop_NTPase"/>
</dbReference>
<dbReference type="OrthoDB" id="4966664at2"/>
<evidence type="ECO:0000256" key="5">
    <source>
        <dbReference type="SAM" id="Phobius"/>
    </source>
</evidence>
<dbReference type="GO" id="GO:0016887">
    <property type="term" value="F:ATP hydrolysis activity"/>
    <property type="evidence" value="ECO:0007669"/>
    <property type="project" value="InterPro"/>
</dbReference>
<organism evidence="8 9">
    <name type="scientific">Pseudofrankia asymbiotica</name>
    <dbReference type="NCBI Taxonomy" id="1834516"/>
    <lineage>
        <taxon>Bacteria</taxon>
        <taxon>Bacillati</taxon>
        <taxon>Actinomycetota</taxon>
        <taxon>Actinomycetes</taxon>
        <taxon>Frankiales</taxon>
        <taxon>Frankiaceae</taxon>
        <taxon>Pseudofrankia</taxon>
    </lineage>
</organism>
<dbReference type="EMBL" id="MOMC01000009">
    <property type="protein sequence ID" value="ONH32643.1"/>
    <property type="molecule type" value="Genomic_DNA"/>
</dbReference>
<dbReference type="InterPro" id="IPR003439">
    <property type="entry name" value="ABC_transporter-like_ATP-bd"/>
</dbReference>
<dbReference type="RefSeq" id="WP_076813953.1">
    <property type="nucleotide sequence ID" value="NZ_MOMC01000009.1"/>
</dbReference>
<dbReference type="PANTHER" id="PTHR43394">
    <property type="entry name" value="ATP-DEPENDENT PERMEASE MDL1, MITOCHONDRIAL"/>
    <property type="match status" value="1"/>
</dbReference>
<dbReference type="GO" id="GO:0005886">
    <property type="term" value="C:plasma membrane"/>
    <property type="evidence" value="ECO:0007669"/>
    <property type="project" value="UniProtKB-SubCell"/>
</dbReference>
<dbReference type="InterPro" id="IPR039421">
    <property type="entry name" value="Type_1_exporter"/>
</dbReference>
<dbReference type="SUPFAM" id="SSF90123">
    <property type="entry name" value="ABC transporter transmembrane region"/>
    <property type="match status" value="1"/>
</dbReference>
<evidence type="ECO:0000256" key="1">
    <source>
        <dbReference type="ARBA" id="ARBA00004651"/>
    </source>
</evidence>
<dbReference type="PROSITE" id="PS50893">
    <property type="entry name" value="ABC_TRANSPORTER_2"/>
    <property type="match status" value="1"/>
</dbReference>
<protein>
    <submittedName>
        <fullName evidence="8">Multidrug ABC transporter ATP-binding protein</fullName>
    </submittedName>
</protein>
<dbReference type="SUPFAM" id="SSF52540">
    <property type="entry name" value="P-loop containing nucleoside triphosphate hydrolases"/>
    <property type="match status" value="1"/>
</dbReference>
<keyword evidence="3 5" id="KW-1133">Transmembrane helix</keyword>
<evidence type="ECO:0000313" key="9">
    <source>
        <dbReference type="Proteomes" id="UP000188929"/>
    </source>
</evidence>
<feature type="transmembrane region" description="Helical" evidence="5">
    <location>
        <begin position="249"/>
        <end position="271"/>
    </location>
</feature>
<gene>
    <name evidence="8" type="ORF">BL253_04350</name>
</gene>
<dbReference type="GO" id="GO:0015421">
    <property type="term" value="F:ABC-type oligopeptide transporter activity"/>
    <property type="evidence" value="ECO:0007669"/>
    <property type="project" value="TreeGrafter"/>
</dbReference>
<feature type="domain" description="ABC transmembrane type-1" evidence="7">
    <location>
        <begin position="25"/>
        <end position="306"/>
    </location>
</feature>
<dbReference type="InterPro" id="IPR011527">
    <property type="entry name" value="ABC1_TM_dom"/>
</dbReference>
<dbReference type="STRING" id="1834516.BL253_04350"/>
<dbReference type="Gene3D" id="1.20.1560.10">
    <property type="entry name" value="ABC transporter type 1, transmembrane domain"/>
    <property type="match status" value="1"/>
</dbReference>
<evidence type="ECO:0000256" key="4">
    <source>
        <dbReference type="ARBA" id="ARBA00023136"/>
    </source>
</evidence>
<comment type="caution">
    <text evidence="8">The sequence shown here is derived from an EMBL/GenBank/DDBJ whole genome shotgun (WGS) entry which is preliminary data.</text>
</comment>
<name>A0A1V2IHH3_9ACTN</name>
<dbReference type="GO" id="GO:0005524">
    <property type="term" value="F:ATP binding"/>
    <property type="evidence" value="ECO:0007669"/>
    <property type="project" value="UniProtKB-KW"/>
</dbReference>
<dbReference type="PROSITE" id="PS50929">
    <property type="entry name" value="ABC_TM1F"/>
    <property type="match status" value="1"/>
</dbReference>
<sequence>MAGGDQPAGGDLLLTAVRGQRRRLAGGVVGAICHQGGEALVPVLIGVIIDRAVATGATSGLLAWLGALAADFVLLSLGFRFGFRVTVNAAEWAGHDLRLRVAARVVDDRGGAETGRLAGELTNLATSDVRRASGVNLVMPGGTAGLAGLVVAAVALLNVSIVLGLLVLLGSPPLLWLSHLLGRPLERRSAVEQERAARASGVATDLATGLRVLKGIGAEDAAVGRYRRTSQDSLAATLRAARAQAGFDGAVLVLNGIFLAVVALLAGRLAARGEISIGGLVTAVGLAQYLLSPLGMVTNVIGQFAQARASATRIAAVLGARPAVAGGQADPVAHPRGRLRIDGLACVDGLRGVDLDVAPGELLGLVVTDPDATGALLRCLARERDPDAGVVELDGVSLADLPPGEARRLLLVAAHDADLFAGTLAENVASGLAADGPAAFAAADARTRAATLSSALAAAGADEVARALPDGVDTQISEFGRSLSGGQRQRVALARALAADPPVLVLHEPTTAVDTVTEARIATGLRELRRGRTTVLVATSPTLLAVTDRVVVLDGGGVRADGTHRHLLDSHADYRAAVLA</sequence>
<keyword evidence="4 5" id="KW-0472">Membrane</keyword>
<dbReference type="Pfam" id="PF00005">
    <property type="entry name" value="ABC_tran"/>
    <property type="match status" value="1"/>
</dbReference>
<dbReference type="InterPro" id="IPR017871">
    <property type="entry name" value="ABC_transporter-like_CS"/>
</dbReference>
<proteinExistence type="predicted"/>
<evidence type="ECO:0000259" key="7">
    <source>
        <dbReference type="PROSITE" id="PS50929"/>
    </source>
</evidence>
<keyword evidence="8" id="KW-0547">Nucleotide-binding</keyword>
<feature type="transmembrane region" description="Helical" evidence="5">
    <location>
        <begin position="24"/>
        <end position="49"/>
    </location>
</feature>
<dbReference type="InterPro" id="IPR036640">
    <property type="entry name" value="ABC1_TM_sf"/>
</dbReference>
<feature type="transmembrane region" description="Helical" evidence="5">
    <location>
        <begin position="161"/>
        <end position="181"/>
    </location>
</feature>
<feature type="transmembrane region" description="Helical" evidence="5">
    <location>
        <begin position="61"/>
        <end position="79"/>
    </location>
</feature>
<dbReference type="Gene3D" id="3.40.50.300">
    <property type="entry name" value="P-loop containing nucleotide triphosphate hydrolases"/>
    <property type="match status" value="1"/>
</dbReference>
<reference evidence="9" key="1">
    <citation type="submission" date="2016-10" db="EMBL/GenBank/DDBJ databases">
        <title>Frankia sp. NRRL B-16386 Genome sequencing.</title>
        <authorList>
            <person name="Ghodhbane-Gtari F."/>
            <person name="Swanson E."/>
            <person name="Gueddou A."/>
            <person name="Hezbri K."/>
            <person name="Ktari K."/>
            <person name="Nouioui I."/>
            <person name="Morris K."/>
            <person name="Simpson S."/>
            <person name="Abebe-Akele F."/>
            <person name="Thomas K."/>
            <person name="Gtari M."/>
            <person name="Tisa L.S."/>
        </authorList>
    </citation>
    <scope>NUCLEOTIDE SEQUENCE [LARGE SCALE GENOMIC DNA]</scope>
    <source>
        <strain evidence="9">NRRL B-16386</strain>
    </source>
</reference>
<comment type="subcellular location">
    <subcellularLocation>
        <location evidence="1">Cell membrane</location>
        <topology evidence="1">Multi-pass membrane protein</topology>
    </subcellularLocation>
</comment>
<evidence type="ECO:0000259" key="6">
    <source>
        <dbReference type="PROSITE" id="PS50893"/>
    </source>
</evidence>